<evidence type="ECO:0000256" key="1">
    <source>
        <dbReference type="SAM" id="Phobius"/>
    </source>
</evidence>
<name>A0A265N6S2_9BACI</name>
<keyword evidence="1" id="KW-1133">Transmembrane helix</keyword>
<dbReference type="AlphaFoldDB" id="A0A265N6S2"/>
<protein>
    <submittedName>
        <fullName evidence="2">Uncharacterized protein</fullName>
    </submittedName>
</protein>
<evidence type="ECO:0000313" key="2">
    <source>
        <dbReference type="EMBL" id="OZU87046.1"/>
    </source>
</evidence>
<sequence>MKKINEIEYNTKPYESFLYFLAFLFISRLLPIFQVFLTNLFLQLIFVLVIVFLLTNLINNKVTNNFKNFCLRFNFKLPYLYVVSIVLYIIAFLSFGG</sequence>
<feature type="transmembrane region" description="Helical" evidence="1">
    <location>
        <begin position="40"/>
        <end position="58"/>
    </location>
</feature>
<keyword evidence="1" id="KW-0472">Membrane</keyword>
<feature type="transmembrane region" description="Helical" evidence="1">
    <location>
        <begin position="79"/>
        <end position="96"/>
    </location>
</feature>
<organism evidence="2 3">
    <name type="scientific">Virgibacillus indicus</name>
    <dbReference type="NCBI Taxonomy" id="2024554"/>
    <lineage>
        <taxon>Bacteria</taxon>
        <taxon>Bacillati</taxon>
        <taxon>Bacillota</taxon>
        <taxon>Bacilli</taxon>
        <taxon>Bacillales</taxon>
        <taxon>Bacillaceae</taxon>
        <taxon>Virgibacillus</taxon>
    </lineage>
</organism>
<evidence type="ECO:0000313" key="3">
    <source>
        <dbReference type="Proteomes" id="UP000216498"/>
    </source>
</evidence>
<keyword evidence="3" id="KW-1185">Reference proteome</keyword>
<comment type="caution">
    <text evidence="2">The sequence shown here is derived from an EMBL/GenBank/DDBJ whole genome shotgun (WGS) entry which is preliminary data.</text>
</comment>
<reference evidence="2 3" key="1">
    <citation type="submission" date="2017-08" db="EMBL/GenBank/DDBJ databases">
        <title>Virgibacillus indicus sp. nov. and Virgibacillus profoundi sp. nov, two moderately halophilic bacteria isolated from marine sediment by using the Microfluidic Streak Plate.</title>
        <authorList>
            <person name="Xu B."/>
            <person name="Hu B."/>
            <person name="Wang J."/>
            <person name="Zhu Y."/>
            <person name="Huang L."/>
            <person name="Du W."/>
            <person name="Huang Y."/>
        </authorList>
    </citation>
    <scope>NUCLEOTIDE SEQUENCE [LARGE SCALE GENOMIC DNA]</scope>
    <source>
        <strain evidence="2 3">IO3-P2-C2</strain>
    </source>
</reference>
<dbReference type="EMBL" id="NPMS01000016">
    <property type="protein sequence ID" value="OZU87046.1"/>
    <property type="molecule type" value="Genomic_DNA"/>
</dbReference>
<accession>A0A265N6S2</accession>
<gene>
    <name evidence="2" type="ORF">CIL03_18625</name>
</gene>
<keyword evidence="1" id="KW-0812">Transmembrane</keyword>
<dbReference type="Proteomes" id="UP000216498">
    <property type="component" value="Unassembled WGS sequence"/>
</dbReference>
<proteinExistence type="predicted"/>
<feature type="transmembrane region" description="Helical" evidence="1">
    <location>
        <begin position="16"/>
        <end position="34"/>
    </location>
</feature>